<dbReference type="AlphaFoldDB" id="K3ZPB2"/>
<evidence type="ECO:0000313" key="2">
    <source>
        <dbReference type="EnsemblPlants" id="KQK95193"/>
    </source>
</evidence>
<evidence type="ECO:0000256" key="1">
    <source>
        <dbReference type="SAM" id="SignalP"/>
    </source>
</evidence>
<reference evidence="2" key="2">
    <citation type="submission" date="2018-08" db="UniProtKB">
        <authorList>
            <consortium name="EnsemblPlants"/>
        </authorList>
    </citation>
    <scope>IDENTIFICATION</scope>
    <source>
        <strain evidence="2">Yugu1</strain>
    </source>
</reference>
<name>K3ZPB2_SETIT</name>
<reference evidence="3" key="1">
    <citation type="journal article" date="2012" name="Nat. Biotechnol.">
        <title>Reference genome sequence of the model plant Setaria.</title>
        <authorList>
            <person name="Bennetzen J.L."/>
            <person name="Schmutz J."/>
            <person name="Wang H."/>
            <person name="Percifield R."/>
            <person name="Hawkins J."/>
            <person name="Pontaroli A.C."/>
            <person name="Estep M."/>
            <person name="Feng L."/>
            <person name="Vaughn J.N."/>
            <person name="Grimwood J."/>
            <person name="Jenkins J."/>
            <person name="Barry K."/>
            <person name="Lindquist E."/>
            <person name="Hellsten U."/>
            <person name="Deshpande S."/>
            <person name="Wang X."/>
            <person name="Wu X."/>
            <person name="Mitros T."/>
            <person name="Triplett J."/>
            <person name="Yang X."/>
            <person name="Ye C.Y."/>
            <person name="Mauro-Herrera M."/>
            <person name="Wang L."/>
            <person name="Li P."/>
            <person name="Sharma M."/>
            <person name="Sharma R."/>
            <person name="Ronald P.C."/>
            <person name="Panaud O."/>
            <person name="Kellogg E.A."/>
            <person name="Brutnell T.P."/>
            <person name="Doust A.N."/>
            <person name="Tuskan G.A."/>
            <person name="Rokhsar D."/>
            <person name="Devos K.M."/>
        </authorList>
    </citation>
    <scope>NUCLEOTIDE SEQUENCE [LARGE SCALE GENOMIC DNA]</scope>
    <source>
        <strain evidence="3">cv. Yugu1</strain>
    </source>
</reference>
<proteinExistence type="predicted"/>
<keyword evidence="3" id="KW-1185">Reference proteome</keyword>
<accession>K3ZPB2</accession>
<protein>
    <submittedName>
        <fullName evidence="2">Uncharacterized protein</fullName>
    </submittedName>
</protein>
<dbReference type="Proteomes" id="UP000004995">
    <property type="component" value="Unassembled WGS sequence"/>
</dbReference>
<dbReference type="InParanoid" id="K3ZPB2"/>
<dbReference type="HOGENOM" id="CLU_3090913_0_0_1"/>
<dbReference type="EMBL" id="AGNK02005096">
    <property type="status" value="NOT_ANNOTATED_CDS"/>
    <property type="molecule type" value="Genomic_DNA"/>
</dbReference>
<dbReference type="EnsemblPlants" id="KQK95193">
    <property type="protein sequence ID" value="KQK95193"/>
    <property type="gene ID" value="SETIT_028442mg"/>
</dbReference>
<organism evidence="2 3">
    <name type="scientific">Setaria italica</name>
    <name type="common">Foxtail millet</name>
    <name type="synonym">Panicum italicum</name>
    <dbReference type="NCBI Taxonomy" id="4555"/>
    <lineage>
        <taxon>Eukaryota</taxon>
        <taxon>Viridiplantae</taxon>
        <taxon>Streptophyta</taxon>
        <taxon>Embryophyta</taxon>
        <taxon>Tracheophyta</taxon>
        <taxon>Spermatophyta</taxon>
        <taxon>Magnoliopsida</taxon>
        <taxon>Liliopsida</taxon>
        <taxon>Poales</taxon>
        <taxon>Poaceae</taxon>
        <taxon>PACMAD clade</taxon>
        <taxon>Panicoideae</taxon>
        <taxon>Panicodae</taxon>
        <taxon>Paniceae</taxon>
        <taxon>Cenchrinae</taxon>
        <taxon>Setaria</taxon>
    </lineage>
</organism>
<feature type="signal peptide" evidence="1">
    <location>
        <begin position="1"/>
        <end position="23"/>
    </location>
</feature>
<dbReference type="Gramene" id="KQK95193">
    <property type="protein sequence ID" value="KQK95193"/>
    <property type="gene ID" value="SETIT_028442mg"/>
</dbReference>
<keyword evidence="1" id="KW-0732">Signal</keyword>
<sequence length="52" mass="6119">MLIFNLTCLICFCLQWRSICISGKDAMTTLPLYIYSFRLCLHSAYVMHENLK</sequence>
<feature type="chain" id="PRO_5010128064" evidence="1">
    <location>
        <begin position="24"/>
        <end position="52"/>
    </location>
</feature>
<evidence type="ECO:0000313" key="3">
    <source>
        <dbReference type="Proteomes" id="UP000004995"/>
    </source>
</evidence>